<sequence length="79" mass="8392">MPGQHPGQSSKPSSEHNLMPAPLFTSQSTAIPNPGQAGGSNMGGQQAAQSQPLDDKWSKKPAADYSGGDWGEDDQWQRQ</sequence>
<name>A0ACC4DLK4_PURLI</name>
<comment type="caution">
    <text evidence="1">The sequence shown here is derived from an EMBL/GenBank/DDBJ whole genome shotgun (WGS) entry which is preliminary data.</text>
</comment>
<keyword evidence="2" id="KW-1185">Reference proteome</keyword>
<dbReference type="EMBL" id="JBGNUJ010000007">
    <property type="protein sequence ID" value="KAL3957265.1"/>
    <property type="molecule type" value="Genomic_DNA"/>
</dbReference>
<dbReference type="Proteomes" id="UP001638806">
    <property type="component" value="Unassembled WGS sequence"/>
</dbReference>
<proteinExistence type="predicted"/>
<accession>A0ACC4DLK4</accession>
<gene>
    <name evidence="1" type="ORF">ACCO45_007843</name>
</gene>
<evidence type="ECO:0000313" key="1">
    <source>
        <dbReference type="EMBL" id="KAL3957265.1"/>
    </source>
</evidence>
<reference evidence="1" key="1">
    <citation type="submission" date="2024-12" db="EMBL/GenBank/DDBJ databases">
        <title>Comparative genomics and development of molecular markers within Purpureocillium lilacinum and among Purpureocillium species.</title>
        <authorList>
            <person name="Yeh Z.-Y."/>
            <person name="Ni N.-T."/>
            <person name="Lo P.-H."/>
            <person name="Mushyakhwo K."/>
            <person name="Lin C.-F."/>
            <person name="Nai Y.-S."/>
        </authorList>
    </citation>
    <scope>NUCLEOTIDE SEQUENCE</scope>
    <source>
        <strain evidence="1">NCHU-NPUST-175</strain>
    </source>
</reference>
<evidence type="ECO:0000313" key="2">
    <source>
        <dbReference type="Proteomes" id="UP001638806"/>
    </source>
</evidence>
<organism evidence="1 2">
    <name type="scientific">Purpureocillium lilacinum</name>
    <name type="common">Paecilomyces lilacinus</name>
    <dbReference type="NCBI Taxonomy" id="33203"/>
    <lineage>
        <taxon>Eukaryota</taxon>
        <taxon>Fungi</taxon>
        <taxon>Dikarya</taxon>
        <taxon>Ascomycota</taxon>
        <taxon>Pezizomycotina</taxon>
        <taxon>Sordariomycetes</taxon>
        <taxon>Hypocreomycetidae</taxon>
        <taxon>Hypocreales</taxon>
        <taxon>Ophiocordycipitaceae</taxon>
        <taxon>Purpureocillium</taxon>
    </lineage>
</organism>
<protein>
    <submittedName>
        <fullName evidence="1">Uncharacterized protein</fullName>
    </submittedName>
</protein>